<feature type="signal peptide" evidence="1">
    <location>
        <begin position="1"/>
        <end position="22"/>
    </location>
</feature>
<keyword evidence="3" id="KW-1185">Reference proteome</keyword>
<comment type="caution">
    <text evidence="2">The sequence shown here is derived from an EMBL/GenBank/DDBJ whole genome shotgun (WGS) entry which is preliminary data.</text>
</comment>
<protein>
    <recommendedName>
        <fullName evidence="4">FBD domain-containing protein</fullName>
    </recommendedName>
</protein>
<reference evidence="3" key="1">
    <citation type="journal article" date="2019" name="Gigascience">
        <title>De novo genome assembly of the endangered Acer yangbiense, a plant species with extremely small populations endemic to Yunnan Province, China.</title>
        <authorList>
            <person name="Yang J."/>
            <person name="Wariss H.M."/>
            <person name="Tao L."/>
            <person name="Zhang R."/>
            <person name="Yun Q."/>
            <person name="Hollingsworth P."/>
            <person name="Dao Z."/>
            <person name="Luo G."/>
            <person name="Guo H."/>
            <person name="Ma Y."/>
            <person name="Sun W."/>
        </authorList>
    </citation>
    <scope>NUCLEOTIDE SEQUENCE [LARGE SCALE GENOMIC DNA]</scope>
    <source>
        <strain evidence="3">cv. br00</strain>
    </source>
</reference>
<evidence type="ECO:0000313" key="2">
    <source>
        <dbReference type="EMBL" id="KAB5512845.1"/>
    </source>
</evidence>
<dbReference type="AlphaFoldDB" id="A0A5N5J532"/>
<name>A0A5N5J532_9ROSI</name>
<accession>A0A5N5J532</accession>
<evidence type="ECO:0008006" key="4">
    <source>
        <dbReference type="Google" id="ProtNLM"/>
    </source>
</evidence>
<organism evidence="2 3">
    <name type="scientific">Salix brachista</name>
    <dbReference type="NCBI Taxonomy" id="2182728"/>
    <lineage>
        <taxon>Eukaryota</taxon>
        <taxon>Viridiplantae</taxon>
        <taxon>Streptophyta</taxon>
        <taxon>Embryophyta</taxon>
        <taxon>Tracheophyta</taxon>
        <taxon>Spermatophyta</taxon>
        <taxon>Magnoliopsida</taxon>
        <taxon>eudicotyledons</taxon>
        <taxon>Gunneridae</taxon>
        <taxon>Pentapetalae</taxon>
        <taxon>rosids</taxon>
        <taxon>fabids</taxon>
        <taxon>Malpighiales</taxon>
        <taxon>Salicaceae</taxon>
        <taxon>Saliceae</taxon>
        <taxon>Salix</taxon>
    </lineage>
</organism>
<proteinExistence type="predicted"/>
<dbReference type="Proteomes" id="UP000326939">
    <property type="component" value="Chromosome 19"/>
</dbReference>
<dbReference type="EMBL" id="VDCV01000019">
    <property type="protein sequence ID" value="KAB5512845.1"/>
    <property type="molecule type" value="Genomic_DNA"/>
</dbReference>
<evidence type="ECO:0000313" key="3">
    <source>
        <dbReference type="Proteomes" id="UP000326939"/>
    </source>
</evidence>
<feature type="chain" id="PRO_5024433901" description="FBD domain-containing protein" evidence="1">
    <location>
        <begin position="23"/>
        <end position="84"/>
    </location>
</feature>
<gene>
    <name evidence="2" type="ORF">DKX38_029873</name>
</gene>
<keyword evidence="1" id="KW-0732">Signal</keyword>
<sequence>MKNVSRNKLLLWFLSQFRYGSATARSLRKVVLFEASWQGKERGYEAFGVKFFFEKLIDSSFSKEELLSCHQGHFLRDHNAQESS</sequence>
<evidence type="ECO:0000256" key="1">
    <source>
        <dbReference type="SAM" id="SignalP"/>
    </source>
</evidence>